<gene>
    <name evidence="3" type="ORF">SAMN05443144_103214</name>
</gene>
<feature type="domain" description="CHRD" evidence="2">
    <location>
        <begin position="54"/>
        <end position="188"/>
    </location>
</feature>
<evidence type="ECO:0000256" key="1">
    <source>
        <dbReference type="SAM" id="MobiDB-lite"/>
    </source>
</evidence>
<dbReference type="EMBL" id="FQUS01000003">
    <property type="protein sequence ID" value="SHE80332.1"/>
    <property type="molecule type" value="Genomic_DNA"/>
</dbReference>
<dbReference type="PROSITE" id="PS50933">
    <property type="entry name" value="CHRD"/>
    <property type="match status" value="1"/>
</dbReference>
<dbReference type="Proteomes" id="UP000184041">
    <property type="component" value="Unassembled WGS sequence"/>
</dbReference>
<name>A0A1M4WH80_9BACT</name>
<dbReference type="PROSITE" id="PS51257">
    <property type="entry name" value="PROKAR_LIPOPROTEIN"/>
    <property type="match status" value="1"/>
</dbReference>
<organism evidence="3 4">
    <name type="scientific">Fodinibius roseus</name>
    <dbReference type="NCBI Taxonomy" id="1194090"/>
    <lineage>
        <taxon>Bacteria</taxon>
        <taxon>Pseudomonadati</taxon>
        <taxon>Balneolota</taxon>
        <taxon>Balneolia</taxon>
        <taxon>Balneolales</taxon>
        <taxon>Balneolaceae</taxon>
        <taxon>Fodinibius</taxon>
    </lineage>
</organism>
<reference evidence="3 4" key="1">
    <citation type="submission" date="2016-11" db="EMBL/GenBank/DDBJ databases">
        <authorList>
            <person name="Jaros S."/>
            <person name="Januszkiewicz K."/>
            <person name="Wedrychowicz H."/>
        </authorList>
    </citation>
    <scope>NUCLEOTIDE SEQUENCE [LARGE SCALE GENOMIC DNA]</scope>
    <source>
        <strain evidence="3 4">DSM 21986</strain>
    </source>
</reference>
<evidence type="ECO:0000313" key="4">
    <source>
        <dbReference type="Proteomes" id="UP000184041"/>
    </source>
</evidence>
<proteinExistence type="predicted"/>
<feature type="region of interest" description="Disordered" evidence="1">
    <location>
        <begin position="32"/>
        <end position="54"/>
    </location>
</feature>
<evidence type="ECO:0000259" key="2">
    <source>
        <dbReference type="PROSITE" id="PS50933"/>
    </source>
</evidence>
<dbReference type="RefSeq" id="WP_211483087.1">
    <property type="nucleotide sequence ID" value="NZ_FQUS01000003.1"/>
</dbReference>
<dbReference type="SMART" id="SM00754">
    <property type="entry name" value="CHRD"/>
    <property type="match status" value="1"/>
</dbReference>
<accession>A0A1M4WH80</accession>
<keyword evidence="4" id="KW-1185">Reference proteome</keyword>
<protein>
    <submittedName>
        <fullName evidence="3">CHRD domain-containing protein</fullName>
    </submittedName>
</protein>
<dbReference type="AlphaFoldDB" id="A0A1M4WH80"/>
<dbReference type="STRING" id="1194090.SAMN05443144_103214"/>
<evidence type="ECO:0000313" key="3">
    <source>
        <dbReference type="EMBL" id="SHE80332.1"/>
    </source>
</evidence>
<sequence length="188" mass="20180">MKMEKGWFIGLLSLVLVIGYACQDQPVNLNKSDSGQPAELSKVEGSGASWSGPLQRNFRTHLKGENEVPAVETDAQGQAIFEVEGASIHYKLIVAHIEDVRMAHIHNAPAGENGGVVVWLYPSAPPPQLIEGQFQGILAEGTITADDLVGSLEGEALEMLLDEMKAGNTYVNVHTVEHGGGEIRGQIQ</sequence>
<dbReference type="InterPro" id="IPR010895">
    <property type="entry name" value="CHRD"/>
</dbReference>
<dbReference type="Pfam" id="PF07452">
    <property type="entry name" value="CHRD"/>
    <property type="match status" value="1"/>
</dbReference>